<organism evidence="1 2">
    <name type="scientific">Mesorhizobium amorphae CCNWGS0123</name>
    <dbReference type="NCBI Taxonomy" id="1082933"/>
    <lineage>
        <taxon>Bacteria</taxon>
        <taxon>Pseudomonadati</taxon>
        <taxon>Pseudomonadota</taxon>
        <taxon>Alphaproteobacteria</taxon>
        <taxon>Hyphomicrobiales</taxon>
        <taxon>Phyllobacteriaceae</taxon>
        <taxon>Mesorhizobium</taxon>
    </lineage>
</organism>
<dbReference type="Proteomes" id="UP000002949">
    <property type="component" value="Unassembled WGS sequence"/>
</dbReference>
<sequence length="63" mass="6964">MQDFVDVHLCDIIDRPAKLASLHQRVGAMLVRAGYMIGHMADHALVTHENVGKKVHAANMAKM</sequence>
<reference evidence="1 2" key="1">
    <citation type="journal article" date="2012" name="J. Bacteriol.">
        <title>Draft Genome Sequence of Plant Growth-Promoting Rhizobium Mesorhizobium amorphae, Isolated from Zinc-Lead Mine Tailings.</title>
        <authorList>
            <person name="Hao X."/>
            <person name="Lin Y."/>
            <person name="Johnstone L."/>
            <person name="Baltrus D.A."/>
            <person name="Miller S.J."/>
            <person name="Wei G."/>
            <person name="Rensing C."/>
        </authorList>
    </citation>
    <scope>NUCLEOTIDE SEQUENCE [LARGE SCALE GENOMIC DNA]</scope>
    <source>
        <strain evidence="1 2">CCNWGS0123</strain>
    </source>
</reference>
<name>G6YIA7_9HYPH</name>
<accession>G6YIA7</accession>
<protein>
    <submittedName>
        <fullName evidence="1">Uncharacterized protein</fullName>
    </submittedName>
</protein>
<gene>
    <name evidence="1" type="ORF">MEA186_28637</name>
</gene>
<dbReference type="EMBL" id="AGSN01000199">
    <property type="protein sequence ID" value="EHH06288.1"/>
    <property type="molecule type" value="Genomic_DNA"/>
</dbReference>
<evidence type="ECO:0000313" key="2">
    <source>
        <dbReference type="Proteomes" id="UP000002949"/>
    </source>
</evidence>
<proteinExistence type="predicted"/>
<evidence type="ECO:0000313" key="1">
    <source>
        <dbReference type="EMBL" id="EHH06288.1"/>
    </source>
</evidence>
<keyword evidence="2" id="KW-1185">Reference proteome</keyword>
<dbReference type="AlphaFoldDB" id="G6YIA7"/>